<gene>
    <name evidence="1" type="ORF">BXZ70DRAFT_910339</name>
</gene>
<comment type="caution">
    <text evidence="1">The sequence shown here is derived from an EMBL/GenBank/DDBJ whole genome shotgun (WGS) entry which is preliminary data.</text>
</comment>
<evidence type="ECO:0000313" key="2">
    <source>
        <dbReference type="Proteomes" id="UP000813824"/>
    </source>
</evidence>
<dbReference type="EMBL" id="JAEVFJ010000043">
    <property type="protein sequence ID" value="KAH8085976.1"/>
    <property type="molecule type" value="Genomic_DNA"/>
</dbReference>
<accession>A0A8K0UFP7</accession>
<reference evidence="1" key="1">
    <citation type="journal article" date="2021" name="New Phytol.">
        <title>Evolutionary innovations through gain and loss of genes in the ectomycorrhizal Boletales.</title>
        <authorList>
            <person name="Wu G."/>
            <person name="Miyauchi S."/>
            <person name="Morin E."/>
            <person name="Kuo A."/>
            <person name="Drula E."/>
            <person name="Varga T."/>
            <person name="Kohler A."/>
            <person name="Feng B."/>
            <person name="Cao Y."/>
            <person name="Lipzen A."/>
            <person name="Daum C."/>
            <person name="Hundley H."/>
            <person name="Pangilinan J."/>
            <person name="Johnson J."/>
            <person name="Barry K."/>
            <person name="LaButti K."/>
            <person name="Ng V."/>
            <person name="Ahrendt S."/>
            <person name="Min B."/>
            <person name="Choi I.G."/>
            <person name="Park H."/>
            <person name="Plett J.M."/>
            <person name="Magnuson J."/>
            <person name="Spatafora J.W."/>
            <person name="Nagy L.G."/>
            <person name="Henrissat B."/>
            <person name="Grigoriev I.V."/>
            <person name="Yang Z.L."/>
            <person name="Xu J."/>
            <person name="Martin F.M."/>
        </authorList>
    </citation>
    <scope>NUCLEOTIDE SEQUENCE</scope>
    <source>
        <strain evidence="1">KKN 215</strain>
    </source>
</reference>
<dbReference type="AlphaFoldDB" id="A0A8K0UFP7"/>
<evidence type="ECO:0000313" key="1">
    <source>
        <dbReference type="EMBL" id="KAH8085976.1"/>
    </source>
</evidence>
<dbReference type="Proteomes" id="UP000813824">
    <property type="component" value="Unassembled WGS sequence"/>
</dbReference>
<name>A0A8K0UFP7_9AGAR</name>
<keyword evidence="2" id="KW-1185">Reference proteome</keyword>
<proteinExistence type="predicted"/>
<organism evidence="1 2">
    <name type="scientific">Cristinia sonorae</name>
    <dbReference type="NCBI Taxonomy" id="1940300"/>
    <lineage>
        <taxon>Eukaryota</taxon>
        <taxon>Fungi</taxon>
        <taxon>Dikarya</taxon>
        <taxon>Basidiomycota</taxon>
        <taxon>Agaricomycotina</taxon>
        <taxon>Agaricomycetes</taxon>
        <taxon>Agaricomycetidae</taxon>
        <taxon>Agaricales</taxon>
        <taxon>Pleurotineae</taxon>
        <taxon>Stephanosporaceae</taxon>
        <taxon>Cristinia</taxon>
    </lineage>
</organism>
<sequence>MSGAAGQPLEGDRTPSLPAFVLPELPEESSNSAPFVSGFKLPVIHDGSESGLFLADITQFHWGHPSHLTGRDARASCFATPASHRSPLQEFNSVNPAPKVEWEGKGKASDGAPRFKLPNLDGTLTPIAQALLDALPPPALAFNVPELHHSPSRVPAFSLPQLSEPISSTLIPAFSLPEIPNADSSLTPAFHLPPLTAGAPIPTFALKLGPPQEIIPPSPQPPTAYPDVRTQDTDFANITDAEMTLPEEVPVEVTVESIKEKIKKYSEQHKCVASRAVSRPIVWEGYIANNNPPHPQPLLLTMLESNNRVEVANELFNTSVRETALCYDYIKILEVVKYNIEDLGQTRL</sequence>
<protein>
    <submittedName>
        <fullName evidence="1">Uncharacterized protein</fullName>
    </submittedName>
</protein>